<protein>
    <submittedName>
        <fullName evidence="1">Disease resistance protein</fullName>
    </submittedName>
</protein>
<dbReference type="Proteomes" id="UP000829398">
    <property type="component" value="Chromosome 1"/>
</dbReference>
<accession>A0ACB8NYP3</accession>
<proteinExistence type="predicted"/>
<sequence length="1569" mass="177415">MEIVAGIASKIGEYLVEATVHQVRYLFCLNSIVDDLQNEEINLKLAEDRIKQEVEREKRNTKVTEKDVEKWLVDVDNVVEEVERLKEEIQVNKRSTRPNGWCPNWVWRYRLSRKAAKKTLVMAKLQVFGKFNRVAHLKPLQGIKLSAPRDFMSFEATKLTSYQIIEALKDEKTMMVGMYGTGGAGKTTLANMIGNEVQEQKIFDEVVKAVVSQNPNLINIQDQLAGSLGMTIQEKSSLEERAKRLHLRFTDTTKKILIILDDVWAKLDLATIGIPFGSDRKGCKILLTTRRQHVCTAMGCQSRISLNTLNEEEGLALLKRHAGIGDGDFSMNDVAKEVARECKGLPLAIVSVGSALKEKGISEWKAVSQKLKHSKLVDVEDVDVDVYACLKLSYDYLKGENTKLVFLLCSLFPEDFKIEVEDLVRYGIGLGLFEDADTIEDARNELQLLVNNLKDCCLLLDAGEQCVKMHDMVRDVALWIASTGSNVFMGKAGNGLTEWPKKDGLDHYTAISLMKNNLKELPTGLVCPKLEILLLGSESYDHFIVVPEQFFKEMKALKVLKITNGELSLESLEFSENIRSLQLINCRLRDMSSLGKLKRLRILSLQDSSFGEISEELRNLGELRVLDLRGTFISLTMVEKFPPLEEFSGDIELKIEQKSTEINSEPCFRADSLDEDAECHPQAFFFSKLRRHQIKVNHDYPKNLSRSTALRVSDIEASSLIVFKPLYRNLQFFALVNVMDCQNIVPSIDQGGFNELDCLLLCDCKDLECIIDASQQLVPHTAFSNLTQLYLTGMNTLSEIYCGANYPRQLLENLEILYVRRCQSICRLSSATLLQQQKLKKVEIWSCNKLQQVFQSYDDRQSDLVLLLCLAKLKLYDLWELKWIWRQTTHRVSLQNLMDVEVTECHSLRYIFSVSLAKSLVQLQTLKIRECQSLEHIVFDDIDVEGNVSAGDKNVMALPMLRKLELEELPKLINFCPEKFYSTWPALKHLTLESCPNFAIGAELEANLDNFVENLEFLYVVDCNQLSDAVLAVLKHGLKNLEHLKIGNLLGVQLFFQLGATLSDGQESKISLLRSSLKDLTLENLPELEVLCKGPTHVLSLQNLTSLILKDCNRLRHIFSSALARNLLQLKHFRIEHCKELEQIIVEDEDEAHNQISSSDHLQHVYFPNLIYIKVKECNKLERLFHVDIARGLQKLRELTVCDNMRLVEVFGQKDEAGIGNDYEIVLSELWHLELNGLPSLTNVCPMGYHFIFPSLRSFKVIDCPMISTRFSAGQTDSVHAEAEEPQMDDENVSAKVPLECASLVVDCSVAVVSSFSPSSKHQEFRIIMLMLQSEPIDDLLKFRPPGRGDLVKLIAHGRGDLLELITPGRGDLLELIAPGRGDLLAPGRGDLLHLIAPGRGDLLHLIVPGRCDLLKLITPDQMANSAARIFLKNGKSFPQHLGSRLVGLPCPSSNVVNKHQLQLLAQPLISQNPTQQQQYLYLQRPASGNGFNFVDFVLGNEEAREGKMRLVSRRDEDEDGDGESDHVDDEDDFDDDEDDEPFDDGGNHYSSGDEYYNCCNVDEDDDTE</sequence>
<reference evidence="2" key="1">
    <citation type="journal article" date="2023" name="Hortic. Res.">
        <title>A chromosome-level phased genome enabling allele-level studies in sweet orange: a case study on citrus Huanglongbing tolerance.</title>
        <authorList>
            <person name="Wu B."/>
            <person name="Yu Q."/>
            <person name="Deng Z."/>
            <person name="Duan Y."/>
            <person name="Luo F."/>
            <person name="Gmitter F. Jr."/>
        </authorList>
    </citation>
    <scope>NUCLEOTIDE SEQUENCE [LARGE SCALE GENOMIC DNA]</scope>
    <source>
        <strain evidence="2">cv. Valencia</strain>
    </source>
</reference>
<evidence type="ECO:0000313" key="2">
    <source>
        <dbReference type="Proteomes" id="UP000829398"/>
    </source>
</evidence>
<name>A0ACB8NYP3_CITSI</name>
<gene>
    <name evidence="1" type="ORF">KPL71_001490</name>
</gene>
<evidence type="ECO:0000313" key="1">
    <source>
        <dbReference type="EMBL" id="KAH9802684.1"/>
    </source>
</evidence>
<organism evidence="1 2">
    <name type="scientific">Citrus sinensis</name>
    <name type="common">Sweet orange</name>
    <name type="synonym">Citrus aurantium var. sinensis</name>
    <dbReference type="NCBI Taxonomy" id="2711"/>
    <lineage>
        <taxon>Eukaryota</taxon>
        <taxon>Viridiplantae</taxon>
        <taxon>Streptophyta</taxon>
        <taxon>Embryophyta</taxon>
        <taxon>Tracheophyta</taxon>
        <taxon>Spermatophyta</taxon>
        <taxon>Magnoliopsida</taxon>
        <taxon>eudicotyledons</taxon>
        <taxon>Gunneridae</taxon>
        <taxon>Pentapetalae</taxon>
        <taxon>rosids</taxon>
        <taxon>malvids</taxon>
        <taxon>Sapindales</taxon>
        <taxon>Rutaceae</taxon>
        <taxon>Aurantioideae</taxon>
        <taxon>Citrus</taxon>
    </lineage>
</organism>
<comment type="caution">
    <text evidence="1">The sequence shown here is derived from an EMBL/GenBank/DDBJ whole genome shotgun (WGS) entry which is preliminary data.</text>
</comment>
<keyword evidence="2" id="KW-1185">Reference proteome</keyword>
<dbReference type="EMBL" id="CM039170">
    <property type="protein sequence ID" value="KAH9802684.1"/>
    <property type="molecule type" value="Genomic_DNA"/>
</dbReference>